<feature type="region of interest" description="Disordered" evidence="1">
    <location>
        <begin position="1"/>
        <end position="62"/>
    </location>
</feature>
<reference evidence="3" key="1">
    <citation type="journal article" date="2014" name="Proc. Natl. Acad. Sci. U.S.A.">
        <title>Extensive sampling of basidiomycete genomes demonstrates inadequacy of the white-rot/brown-rot paradigm for wood decay fungi.</title>
        <authorList>
            <person name="Riley R."/>
            <person name="Salamov A.A."/>
            <person name="Brown D.W."/>
            <person name="Nagy L.G."/>
            <person name="Floudas D."/>
            <person name="Held B.W."/>
            <person name="Levasseur A."/>
            <person name="Lombard V."/>
            <person name="Morin E."/>
            <person name="Otillar R."/>
            <person name="Lindquist E.A."/>
            <person name="Sun H."/>
            <person name="LaButti K.M."/>
            <person name="Schmutz J."/>
            <person name="Jabbour D."/>
            <person name="Luo H."/>
            <person name="Baker S.E."/>
            <person name="Pisabarro A.G."/>
            <person name="Walton J.D."/>
            <person name="Blanchette R.A."/>
            <person name="Henrissat B."/>
            <person name="Martin F."/>
            <person name="Cullen D."/>
            <person name="Hibbett D.S."/>
            <person name="Grigoriev I.V."/>
        </authorList>
    </citation>
    <scope>NUCLEOTIDE SEQUENCE [LARGE SCALE GENOMIC DNA]</scope>
    <source>
        <strain evidence="3">CBS 339.88</strain>
    </source>
</reference>
<name>A0A067SR88_GALM3</name>
<feature type="compositionally biased region" description="Basic and acidic residues" evidence="1">
    <location>
        <begin position="1"/>
        <end position="17"/>
    </location>
</feature>
<dbReference type="EMBL" id="KL142403">
    <property type="protein sequence ID" value="KDR69313.1"/>
    <property type="molecule type" value="Genomic_DNA"/>
</dbReference>
<evidence type="ECO:0000256" key="1">
    <source>
        <dbReference type="SAM" id="MobiDB-lite"/>
    </source>
</evidence>
<evidence type="ECO:0000313" key="3">
    <source>
        <dbReference type="Proteomes" id="UP000027222"/>
    </source>
</evidence>
<feature type="region of interest" description="Disordered" evidence="1">
    <location>
        <begin position="198"/>
        <end position="266"/>
    </location>
</feature>
<protein>
    <submittedName>
        <fullName evidence="2">Uncharacterized protein</fullName>
    </submittedName>
</protein>
<keyword evidence="3" id="KW-1185">Reference proteome</keyword>
<feature type="compositionally biased region" description="Polar residues" evidence="1">
    <location>
        <begin position="233"/>
        <end position="242"/>
    </location>
</feature>
<dbReference type="HOGENOM" id="CLU_1046013_0_0_1"/>
<organism evidence="2 3">
    <name type="scientific">Galerina marginata (strain CBS 339.88)</name>
    <dbReference type="NCBI Taxonomy" id="685588"/>
    <lineage>
        <taxon>Eukaryota</taxon>
        <taxon>Fungi</taxon>
        <taxon>Dikarya</taxon>
        <taxon>Basidiomycota</taxon>
        <taxon>Agaricomycotina</taxon>
        <taxon>Agaricomycetes</taxon>
        <taxon>Agaricomycetidae</taxon>
        <taxon>Agaricales</taxon>
        <taxon>Agaricineae</taxon>
        <taxon>Strophariaceae</taxon>
        <taxon>Galerina</taxon>
    </lineage>
</organism>
<accession>A0A067SR88</accession>
<proteinExistence type="predicted"/>
<gene>
    <name evidence="2" type="ORF">GALMADRAFT_928523</name>
</gene>
<feature type="compositionally biased region" description="Low complexity" evidence="1">
    <location>
        <begin position="254"/>
        <end position="266"/>
    </location>
</feature>
<evidence type="ECO:0000313" key="2">
    <source>
        <dbReference type="EMBL" id="KDR69313.1"/>
    </source>
</evidence>
<feature type="compositionally biased region" description="Polar residues" evidence="1">
    <location>
        <begin position="198"/>
        <end position="211"/>
    </location>
</feature>
<sequence length="266" mass="28626">MTSRRNEARARRGDPKRSNKTRAQSDDVTDSVQIGPSGATRSAPLVAQPEDAQGRIWTTDDDREAYRQPAIARYPTESVIPTRPVAPLLDTRSQTYPRAAGHSSQHEAHLVYPPMTSFGGSNTHSGNESTSSVEGSHNYEPTTIRNSTLSNTTHHLNSGNTVYIGTLNLYSSEGMHDGLSRHPARSIYLRLALGNADLPTTSTATSNSYDTRSIHDQPRTPGADSHINPCHFVSSQHTQQQPLGRGPTHGIGGPSQIPGSSMSGPG</sequence>
<dbReference type="Proteomes" id="UP000027222">
    <property type="component" value="Unassembled WGS sequence"/>
</dbReference>
<dbReference type="AlphaFoldDB" id="A0A067SR88"/>